<comment type="similarity">
    <text evidence="11">Belongs to the ABC transporter superfamily. UvrA family.</text>
</comment>
<dbReference type="InterPro" id="IPR017871">
    <property type="entry name" value="ABC_transporter-like_CS"/>
</dbReference>
<protein>
    <recommendedName>
        <fullName evidence="12">UvrABC system protein A</fullName>
    </recommendedName>
    <alternativeName>
        <fullName evidence="13">Excinuclease ABC subunit A</fullName>
    </alternativeName>
</protein>
<dbReference type="Gene3D" id="3.40.50.300">
    <property type="entry name" value="P-loop containing nucleotide triphosphate hydrolases"/>
    <property type="match status" value="2"/>
</dbReference>
<dbReference type="PANTHER" id="PTHR43152">
    <property type="entry name" value="UVRABC SYSTEM PROTEIN A"/>
    <property type="match status" value="1"/>
</dbReference>
<dbReference type="Gene3D" id="1.20.1580.10">
    <property type="entry name" value="ABC transporter ATPase like domain"/>
    <property type="match status" value="2"/>
</dbReference>
<evidence type="ECO:0000256" key="5">
    <source>
        <dbReference type="ARBA" id="ARBA00022763"/>
    </source>
</evidence>
<evidence type="ECO:0000256" key="13">
    <source>
        <dbReference type="ARBA" id="ARBA00042156"/>
    </source>
</evidence>
<keyword evidence="16" id="KW-1185">Reference proteome</keyword>
<proteinExistence type="inferred from homology"/>
<sequence length="803" mass="87724">MKNITIKGARVHNLKHIDISIPKNKLVVATGVSGSGKSSLVFDILFEEGRKQYLQSLGILAGLDDEDKFDRIQGLSPAIAVQQNIIRQSNARSTVGSRTNIMNRLALLYAGEGSIICSSCGTPVNDNLTCLQCGHIEERLPPSYFSNNSPNGMCIKCSGRGAYFEVNIEKFVADSRATLGQVLDRAGLTPGYLRLFQRKFSEYVGIPFVQLPEEVKEDIIYGHHATGNSEKRSPCLTRIFHGRFSRGEDLNGVYANVLCSDCYGFRIGEEAQRVLLNGKHIGELGLMTISEVHKFLKDLLQQNALTQFGKNLQEEILRKTHNLIRARLGHLSLYREMPTLSGGEIQRLFLHAHLDSKMDSLIYVLDEPTAGLHESEKTELLKSIQELKDLGNTVIVVEHDKHAIQMAEHIIDIGPKAGIEGGQVIYQGDLEGLLQCKESITGQYLSGKTTMPARAIHPCIETAPSLTIRHAKTNNLKDVTVAFPLGVMVGIAGMSGSGKSSLISDTLLPLLKSHFHDTSVDTEENEMDSEEGGAVVTQLVADRLEGLEHISGYAEISQAPIGRNVNSNPATYIGIWDKIRRLFAESPEAIRQNLSAGHFSFHSKGACSVCGGSGSETIWLGGNLKIDKTCAECHGKRFNDEALSVKYKGKTIHDVLEMSVSEAVVFFEDNKGIVGTLKVMERIGMGYMKLGQSTPTLSGGEAQRIKLAKEIGRRRKGNILYVLDEPTTGLSLYDTAKLIELLDELVANGNSVIVIEHNTVVLTSCDWMIELGPGGGPEGGHILAEGRPGALKENPESITGRYL</sequence>
<dbReference type="PROSITE" id="PS50893">
    <property type="entry name" value="ABC_TRANSPORTER_2"/>
    <property type="match status" value="1"/>
</dbReference>
<name>A0ABS4J6C9_9BACL</name>
<keyword evidence="7" id="KW-0067">ATP-binding</keyword>
<evidence type="ECO:0000256" key="10">
    <source>
        <dbReference type="ARBA" id="ARBA00023204"/>
    </source>
</evidence>
<dbReference type="InterPro" id="IPR003439">
    <property type="entry name" value="ABC_transporter-like_ATP-bd"/>
</dbReference>
<evidence type="ECO:0000256" key="11">
    <source>
        <dbReference type="ARBA" id="ARBA00038000"/>
    </source>
</evidence>
<evidence type="ECO:0000313" key="16">
    <source>
        <dbReference type="Proteomes" id="UP001519287"/>
    </source>
</evidence>
<keyword evidence="5" id="KW-0227">DNA damage</keyword>
<evidence type="ECO:0000256" key="6">
    <source>
        <dbReference type="ARBA" id="ARBA00022769"/>
    </source>
</evidence>
<evidence type="ECO:0000313" key="15">
    <source>
        <dbReference type="EMBL" id="MBP1995409.1"/>
    </source>
</evidence>
<dbReference type="Proteomes" id="UP001519287">
    <property type="component" value="Unassembled WGS sequence"/>
</dbReference>
<dbReference type="RefSeq" id="WP_209977217.1">
    <property type="nucleotide sequence ID" value="NZ_JAGGLB010000034.1"/>
</dbReference>
<keyword evidence="8" id="KW-0267">Excision nuclease</keyword>
<keyword evidence="3" id="KW-0677">Repeat</keyword>
<comment type="caution">
    <text evidence="15">The sequence shown here is derived from an EMBL/GenBank/DDBJ whole genome shotgun (WGS) entry which is preliminary data.</text>
</comment>
<evidence type="ECO:0000256" key="8">
    <source>
        <dbReference type="ARBA" id="ARBA00022881"/>
    </source>
</evidence>
<evidence type="ECO:0000256" key="9">
    <source>
        <dbReference type="ARBA" id="ARBA00023125"/>
    </source>
</evidence>
<dbReference type="EMBL" id="JAGGLB010000034">
    <property type="protein sequence ID" value="MBP1995409.1"/>
    <property type="molecule type" value="Genomic_DNA"/>
</dbReference>
<keyword evidence="4" id="KW-0547">Nucleotide-binding</keyword>
<keyword evidence="6" id="KW-0228">DNA excision</keyword>
<evidence type="ECO:0000256" key="7">
    <source>
        <dbReference type="ARBA" id="ARBA00022840"/>
    </source>
</evidence>
<dbReference type="SUPFAM" id="SSF52540">
    <property type="entry name" value="P-loop containing nucleoside triphosphate hydrolases"/>
    <property type="match status" value="2"/>
</dbReference>
<feature type="domain" description="ABC transporter" evidence="14">
    <location>
        <begin position="460"/>
        <end position="798"/>
    </location>
</feature>
<evidence type="ECO:0000256" key="12">
    <source>
        <dbReference type="ARBA" id="ARBA00039316"/>
    </source>
</evidence>
<comment type="subcellular location">
    <subcellularLocation>
        <location evidence="1">Cytoplasm</location>
    </subcellularLocation>
</comment>
<keyword evidence="2" id="KW-0963">Cytoplasm</keyword>
<evidence type="ECO:0000259" key="14">
    <source>
        <dbReference type="PROSITE" id="PS50893"/>
    </source>
</evidence>
<evidence type="ECO:0000256" key="4">
    <source>
        <dbReference type="ARBA" id="ARBA00022741"/>
    </source>
</evidence>
<evidence type="ECO:0000256" key="3">
    <source>
        <dbReference type="ARBA" id="ARBA00022737"/>
    </source>
</evidence>
<dbReference type="Gene3D" id="1.10.8.280">
    <property type="entry name" value="ABC transporter ATPase domain-like"/>
    <property type="match status" value="1"/>
</dbReference>
<evidence type="ECO:0000256" key="1">
    <source>
        <dbReference type="ARBA" id="ARBA00004496"/>
    </source>
</evidence>
<keyword evidence="9" id="KW-0238">DNA-binding</keyword>
<reference evidence="15 16" key="1">
    <citation type="submission" date="2021-03" db="EMBL/GenBank/DDBJ databases">
        <title>Genomic Encyclopedia of Type Strains, Phase IV (KMG-IV): sequencing the most valuable type-strain genomes for metagenomic binning, comparative biology and taxonomic classification.</title>
        <authorList>
            <person name="Goeker M."/>
        </authorList>
    </citation>
    <scope>NUCLEOTIDE SEQUENCE [LARGE SCALE GENOMIC DNA]</scope>
    <source>
        <strain evidence="15 16">DSM 26048</strain>
    </source>
</reference>
<accession>A0ABS4J6C9</accession>
<gene>
    <name evidence="15" type="ORF">J2Z66_007051</name>
</gene>
<evidence type="ECO:0000256" key="2">
    <source>
        <dbReference type="ARBA" id="ARBA00022490"/>
    </source>
</evidence>
<dbReference type="PANTHER" id="PTHR43152:SF3">
    <property type="entry name" value="UVRABC SYSTEM PROTEIN A"/>
    <property type="match status" value="1"/>
</dbReference>
<organism evidence="15 16">
    <name type="scientific">Paenibacillus eucommiae</name>
    <dbReference type="NCBI Taxonomy" id="1355755"/>
    <lineage>
        <taxon>Bacteria</taxon>
        <taxon>Bacillati</taxon>
        <taxon>Bacillota</taxon>
        <taxon>Bacilli</taxon>
        <taxon>Bacillales</taxon>
        <taxon>Paenibacillaceae</taxon>
        <taxon>Paenibacillus</taxon>
    </lineage>
</organism>
<keyword evidence="10" id="KW-0234">DNA repair</keyword>
<dbReference type="PROSITE" id="PS00211">
    <property type="entry name" value="ABC_TRANSPORTER_1"/>
    <property type="match status" value="1"/>
</dbReference>
<dbReference type="InterPro" id="IPR027417">
    <property type="entry name" value="P-loop_NTPase"/>
</dbReference>